<dbReference type="InterPro" id="IPR013484">
    <property type="entry name" value="MoaB_proteobac"/>
</dbReference>
<evidence type="ECO:0000256" key="2">
    <source>
        <dbReference type="PIRNR" id="PIRNR006443"/>
    </source>
</evidence>
<accession>A0AAD0S1N7</accession>
<keyword evidence="2" id="KW-0501">Molybdenum cofactor biosynthesis</keyword>
<dbReference type="InterPro" id="IPR036425">
    <property type="entry name" value="MoaB/Mog-like_dom_sf"/>
</dbReference>
<evidence type="ECO:0000256" key="1">
    <source>
        <dbReference type="ARBA" id="ARBA00015262"/>
    </source>
</evidence>
<evidence type="ECO:0000313" key="4">
    <source>
        <dbReference type="EMBL" id="AXV66317.1"/>
    </source>
</evidence>
<protein>
    <recommendedName>
        <fullName evidence="1 2">Molybdenum cofactor biosynthesis protein B</fullName>
    </recommendedName>
</protein>
<dbReference type="Pfam" id="PF00994">
    <property type="entry name" value="MoCF_biosynth"/>
    <property type="match status" value="1"/>
</dbReference>
<comment type="pathway">
    <text evidence="2">Cofactor biosynthesis; molybdopterin biosynthesis.</text>
</comment>
<dbReference type="EMBL" id="FPAZ01000011">
    <property type="protein sequence ID" value="SFT83924.1"/>
    <property type="molecule type" value="Genomic_DNA"/>
</dbReference>
<evidence type="ECO:0000313" key="6">
    <source>
        <dbReference type="Proteomes" id="UP000183805"/>
    </source>
</evidence>
<evidence type="ECO:0000259" key="3">
    <source>
        <dbReference type="SMART" id="SM00852"/>
    </source>
</evidence>
<dbReference type="NCBIfam" id="TIGR02667">
    <property type="entry name" value="moaB_proteo"/>
    <property type="match status" value="1"/>
</dbReference>
<gene>
    <name evidence="4" type="primary">moaB</name>
    <name evidence="4" type="ORF">D0907_14030</name>
    <name evidence="5" type="ORF">SAMN04487854_111131</name>
</gene>
<dbReference type="KEGG" id="pdj:D0907_14030"/>
<feature type="domain" description="MoaB/Mog" evidence="3">
    <location>
        <begin position="15"/>
        <end position="159"/>
    </location>
</feature>
<dbReference type="CDD" id="cd00886">
    <property type="entry name" value="MogA_MoaB"/>
    <property type="match status" value="1"/>
</dbReference>
<dbReference type="InterPro" id="IPR001453">
    <property type="entry name" value="MoaB/Mog_dom"/>
</dbReference>
<reference evidence="4 7" key="2">
    <citation type="submission" date="2018-08" db="EMBL/GenBank/DDBJ databases">
        <title>Draft genome sequence of Pseudoalteromonas donghaensis HJ51.</title>
        <authorList>
            <person name="Oh J."/>
            <person name="Roh D."/>
        </authorList>
    </citation>
    <scope>NUCLEOTIDE SEQUENCE [LARGE SCALE GENOMIC DNA]</scope>
    <source>
        <strain evidence="4 7">HJ51</strain>
    </source>
</reference>
<dbReference type="RefSeq" id="WP_036973048.1">
    <property type="nucleotide sequence ID" value="NZ_CP032090.1"/>
</dbReference>
<dbReference type="PANTHER" id="PTHR43232:SF2">
    <property type="entry name" value="MOLYBDENUM COFACTOR BIOSYNTHESIS PROTEIN B"/>
    <property type="match status" value="1"/>
</dbReference>
<dbReference type="PANTHER" id="PTHR43232">
    <property type="entry name" value="MOLYBDENUM COFACTOR BIOSYNTHESIS PROTEIN B"/>
    <property type="match status" value="1"/>
</dbReference>
<dbReference type="GO" id="GO:0006777">
    <property type="term" value="P:Mo-molybdopterin cofactor biosynthetic process"/>
    <property type="evidence" value="ECO:0007669"/>
    <property type="project" value="UniProtKB-UniRule"/>
</dbReference>
<sequence length="183" mass="19811">MARVKSNRFVPLNIAILTVSNSRGPEQDTAGDLLQQKVIDSGHHVLNRQLHKANIYKVRAEVATWIASDDIDVVLISGGTGLTPDDITPSAIDVLFDVSVSGFGELFRHLSCSQIGTSSLQSRALAGLSNRTLVVAMPGSPNACATAWDEILCQQLDSRCGPCNFVAELKSHRVEQCHSREMN</sequence>
<evidence type="ECO:0000313" key="7">
    <source>
        <dbReference type="Proteomes" id="UP000264605"/>
    </source>
</evidence>
<proteinExistence type="inferred from homology"/>
<comment type="function">
    <text evidence="2">May be involved in the biosynthesis of molybdopterin.</text>
</comment>
<dbReference type="NCBIfam" id="TIGR00177">
    <property type="entry name" value="molyb_syn"/>
    <property type="match status" value="1"/>
</dbReference>
<dbReference type="Proteomes" id="UP000183805">
    <property type="component" value="Unassembled WGS sequence"/>
</dbReference>
<dbReference type="Gene3D" id="3.40.980.10">
    <property type="entry name" value="MoaB/Mog-like domain"/>
    <property type="match status" value="1"/>
</dbReference>
<dbReference type="EMBL" id="CP032090">
    <property type="protein sequence ID" value="AXV66317.1"/>
    <property type="molecule type" value="Genomic_DNA"/>
</dbReference>
<dbReference type="SUPFAM" id="SSF53218">
    <property type="entry name" value="Molybdenum cofactor biosynthesis proteins"/>
    <property type="match status" value="1"/>
</dbReference>
<dbReference type="Proteomes" id="UP000264605">
    <property type="component" value="Chromosome"/>
</dbReference>
<evidence type="ECO:0000313" key="5">
    <source>
        <dbReference type="EMBL" id="SFT83924.1"/>
    </source>
</evidence>
<organism evidence="4 7">
    <name type="scientific">Pseudoalteromonas lipolytica</name>
    <dbReference type="NCBI Taxonomy" id="570156"/>
    <lineage>
        <taxon>Bacteria</taxon>
        <taxon>Pseudomonadati</taxon>
        <taxon>Pseudomonadota</taxon>
        <taxon>Gammaproteobacteria</taxon>
        <taxon>Alteromonadales</taxon>
        <taxon>Pseudoalteromonadaceae</taxon>
        <taxon>Pseudoalteromonas</taxon>
    </lineage>
</organism>
<dbReference type="GO" id="GO:0005829">
    <property type="term" value="C:cytosol"/>
    <property type="evidence" value="ECO:0007669"/>
    <property type="project" value="TreeGrafter"/>
</dbReference>
<dbReference type="InterPro" id="IPR012245">
    <property type="entry name" value="MoaB"/>
</dbReference>
<dbReference type="GeneID" id="99506592"/>
<dbReference type="AlphaFoldDB" id="A0AAD0S1N7"/>
<name>A0AAD0S1N7_9GAMM</name>
<reference evidence="5 6" key="1">
    <citation type="submission" date="2016-10" db="EMBL/GenBank/DDBJ databases">
        <authorList>
            <person name="Varghese N."/>
            <person name="Submissions S."/>
        </authorList>
    </citation>
    <scope>NUCLEOTIDE SEQUENCE [LARGE SCALE GENOMIC DNA]</scope>
    <source>
        <strain evidence="5 6">CGMCC 1.8499</strain>
    </source>
</reference>
<dbReference type="PIRSF" id="PIRSF006443">
    <property type="entry name" value="MoaB"/>
    <property type="match status" value="1"/>
</dbReference>
<keyword evidence="6" id="KW-1185">Reference proteome</keyword>
<comment type="similarity">
    <text evidence="2">Belongs to the MoaB/Mog family.</text>
</comment>
<dbReference type="SMART" id="SM00852">
    <property type="entry name" value="MoCF_biosynth"/>
    <property type="match status" value="1"/>
</dbReference>